<reference evidence="3" key="1">
    <citation type="submission" date="2022-12" db="EMBL/GenBank/DDBJ databases">
        <authorList>
            <person name="Petersen C."/>
        </authorList>
    </citation>
    <scope>NUCLEOTIDE SEQUENCE</scope>
    <source>
        <strain evidence="3">IBT 30728</strain>
    </source>
</reference>
<evidence type="ECO:0000313" key="2">
    <source>
        <dbReference type="EMBL" id="KAJ5472091.1"/>
    </source>
</evidence>
<proteinExistence type="predicted"/>
<dbReference type="EMBL" id="JAPWDQ010000005">
    <property type="protein sequence ID" value="KAJ5485323.1"/>
    <property type="molecule type" value="Genomic_DNA"/>
</dbReference>
<dbReference type="Proteomes" id="UP001148312">
    <property type="component" value="Unassembled WGS sequence"/>
</dbReference>
<name>A0A9X0BUL3_9EURO</name>
<feature type="region of interest" description="Disordered" evidence="1">
    <location>
        <begin position="36"/>
        <end position="66"/>
    </location>
</feature>
<dbReference type="RefSeq" id="XP_056790107.1">
    <property type="nucleotide sequence ID" value="XM_056934913.1"/>
</dbReference>
<protein>
    <submittedName>
        <fullName evidence="3">Uncharacterized protein</fullName>
    </submittedName>
</protein>
<dbReference type="EMBL" id="JAPWDQ010000013">
    <property type="protein sequence ID" value="KAJ5472091.1"/>
    <property type="molecule type" value="Genomic_DNA"/>
</dbReference>
<dbReference type="GeneID" id="81625162"/>
<comment type="caution">
    <text evidence="3">The sequence shown here is derived from an EMBL/GenBank/DDBJ whole genome shotgun (WGS) entry which is preliminary data.</text>
</comment>
<sequence>MFKSTAQRLYKIVGKTKLSDLPPEWQAPVSQFLDAEEKADPNFKNAEIRGSKPHRSHDDPDDKEDVVSIRLKDGDDKTMRRAHVHLDGSSKKINIG</sequence>
<accession>A0A9X0BUL3</accession>
<dbReference type="AlphaFoldDB" id="A0A9X0BUL3"/>
<gene>
    <name evidence="3" type="ORF">N7539_005311</name>
    <name evidence="2" type="ORF">N7539_008660</name>
</gene>
<organism evidence="3 4">
    <name type="scientific">Penicillium diatomitis</name>
    <dbReference type="NCBI Taxonomy" id="2819901"/>
    <lineage>
        <taxon>Eukaryota</taxon>
        <taxon>Fungi</taxon>
        <taxon>Dikarya</taxon>
        <taxon>Ascomycota</taxon>
        <taxon>Pezizomycotina</taxon>
        <taxon>Eurotiomycetes</taxon>
        <taxon>Eurotiomycetidae</taxon>
        <taxon>Eurotiales</taxon>
        <taxon>Aspergillaceae</taxon>
        <taxon>Penicillium</taxon>
    </lineage>
</organism>
<evidence type="ECO:0000256" key="1">
    <source>
        <dbReference type="SAM" id="MobiDB-lite"/>
    </source>
</evidence>
<reference evidence="3" key="2">
    <citation type="journal article" date="2023" name="IMA Fungus">
        <title>Comparative genomic study of the Penicillium genus elucidates a diverse pangenome and 15 lateral gene transfer events.</title>
        <authorList>
            <person name="Petersen C."/>
            <person name="Sorensen T."/>
            <person name="Nielsen M.R."/>
            <person name="Sondergaard T.E."/>
            <person name="Sorensen J.L."/>
            <person name="Fitzpatrick D.A."/>
            <person name="Frisvad J.C."/>
            <person name="Nielsen K.L."/>
        </authorList>
    </citation>
    <scope>NUCLEOTIDE SEQUENCE</scope>
    <source>
        <strain evidence="3">IBT 30728</strain>
    </source>
</reference>
<evidence type="ECO:0000313" key="3">
    <source>
        <dbReference type="EMBL" id="KAJ5485323.1"/>
    </source>
</evidence>
<evidence type="ECO:0000313" key="4">
    <source>
        <dbReference type="Proteomes" id="UP001148312"/>
    </source>
</evidence>
<keyword evidence="4" id="KW-1185">Reference proteome</keyword>